<reference evidence="7" key="1">
    <citation type="submission" date="2017-01" db="EMBL/GenBank/DDBJ databases">
        <authorList>
            <person name="Varghese N."/>
            <person name="Submissions S."/>
        </authorList>
    </citation>
    <scope>NUCLEOTIDE SEQUENCE [LARGE SCALE GENOMIC DNA]</scope>
    <source>
        <strain evidence="7">ATCC 700103</strain>
    </source>
</reference>
<comment type="cofactor">
    <cofactor evidence="1">
        <name>thiamine diphosphate</name>
        <dbReference type="ChEBI" id="CHEBI:58937"/>
    </cofactor>
</comment>
<evidence type="ECO:0000256" key="1">
    <source>
        <dbReference type="ARBA" id="ARBA00001964"/>
    </source>
</evidence>
<dbReference type="InterPro" id="IPR029061">
    <property type="entry name" value="THDP-binding"/>
</dbReference>
<dbReference type="RefSeq" id="WP_143414029.1">
    <property type="nucleotide sequence ID" value="NZ_FTNC01000014.1"/>
</dbReference>
<dbReference type="EMBL" id="FTNC01000014">
    <property type="protein sequence ID" value="SIR11623.1"/>
    <property type="molecule type" value="Genomic_DNA"/>
</dbReference>
<dbReference type="InterPro" id="IPR005474">
    <property type="entry name" value="Transketolase_N"/>
</dbReference>
<dbReference type="PROSITE" id="PS00801">
    <property type="entry name" value="TRANSKETOLASE_1"/>
    <property type="match status" value="1"/>
</dbReference>
<evidence type="ECO:0000256" key="4">
    <source>
        <dbReference type="ARBA" id="ARBA00023052"/>
    </source>
</evidence>
<keyword evidence="2" id="KW-0808">Transferase</keyword>
<protein>
    <submittedName>
        <fullName evidence="6">Transketolase</fullName>
    </submittedName>
</protein>
<dbReference type="GO" id="GO:0016740">
    <property type="term" value="F:transferase activity"/>
    <property type="evidence" value="ECO:0007669"/>
    <property type="project" value="UniProtKB-KW"/>
</dbReference>
<evidence type="ECO:0000256" key="2">
    <source>
        <dbReference type="ARBA" id="ARBA00022679"/>
    </source>
</evidence>
<dbReference type="OrthoDB" id="8732661at2"/>
<evidence type="ECO:0000313" key="6">
    <source>
        <dbReference type="EMBL" id="SIR11623.1"/>
    </source>
</evidence>
<dbReference type="AlphaFoldDB" id="A0A1N6YAS3"/>
<feature type="domain" description="Transketolase N-terminal" evidence="5">
    <location>
        <begin position="3"/>
        <end position="35"/>
    </location>
</feature>
<organism evidence="6 7">
    <name type="scientific">Halanaerobium kushneri</name>
    <dbReference type="NCBI Taxonomy" id="56779"/>
    <lineage>
        <taxon>Bacteria</taxon>
        <taxon>Bacillati</taxon>
        <taxon>Bacillota</taxon>
        <taxon>Clostridia</taxon>
        <taxon>Halanaerobiales</taxon>
        <taxon>Halanaerobiaceae</taxon>
        <taxon>Halanaerobium</taxon>
    </lineage>
</organism>
<evidence type="ECO:0000256" key="3">
    <source>
        <dbReference type="ARBA" id="ARBA00022723"/>
    </source>
</evidence>
<gene>
    <name evidence="6" type="ORF">SAMN05421834_1141</name>
</gene>
<proteinExistence type="predicted"/>
<dbReference type="InterPro" id="IPR049557">
    <property type="entry name" value="Transketolase_CS"/>
</dbReference>
<sequence length="37" mass="3736">MLKEVANTVRGLSADIVEKANSGHPGMPIGCADIGAL</sequence>
<dbReference type="STRING" id="56779.SAMN05421834_1141"/>
<dbReference type="GO" id="GO:0046872">
    <property type="term" value="F:metal ion binding"/>
    <property type="evidence" value="ECO:0007669"/>
    <property type="project" value="UniProtKB-KW"/>
</dbReference>
<dbReference type="Proteomes" id="UP000185669">
    <property type="component" value="Unassembled WGS sequence"/>
</dbReference>
<name>A0A1N6YAS3_9FIRM</name>
<dbReference type="SUPFAM" id="SSF52518">
    <property type="entry name" value="Thiamin diphosphate-binding fold (THDP-binding)"/>
    <property type="match status" value="1"/>
</dbReference>
<keyword evidence="3" id="KW-0479">Metal-binding</keyword>
<keyword evidence="7" id="KW-1185">Reference proteome</keyword>
<evidence type="ECO:0000259" key="5">
    <source>
        <dbReference type="Pfam" id="PF00456"/>
    </source>
</evidence>
<dbReference type="Pfam" id="PF00456">
    <property type="entry name" value="Transketolase_N"/>
    <property type="match status" value="1"/>
</dbReference>
<accession>A0A1N6YAS3</accession>
<evidence type="ECO:0000313" key="7">
    <source>
        <dbReference type="Proteomes" id="UP000185669"/>
    </source>
</evidence>
<keyword evidence="4" id="KW-0786">Thiamine pyrophosphate</keyword>
<feature type="non-terminal residue" evidence="6">
    <location>
        <position position="37"/>
    </location>
</feature>
<dbReference type="Gene3D" id="3.40.50.970">
    <property type="match status" value="1"/>
</dbReference>